<evidence type="ECO:0000256" key="1">
    <source>
        <dbReference type="SAM" id="MobiDB-lite"/>
    </source>
</evidence>
<dbReference type="Proteomes" id="UP001283361">
    <property type="component" value="Unassembled WGS sequence"/>
</dbReference>
<evidence type="ECO:0000313" key="2">
    <source>
        <dbReference type="EMBL" id="KAK3733224.1"/>
    </source>
</evidence>
<dbReference type="AlphaFoldDB" id="A0AAE0Y534"/>
<accession>A0AAE0Y534</accession>
<gene>
    <name evidence="2" type="ORF">RRG08_053030</name>
</gene>
<organism evidence="2 3">
    <name type="scientific">Elysia crispata</name>
    <name type="common">lettuce slug</name>
    <dbReference type="NCBI Taxonomy" id="231223"/>
    <lineage>
        <taxon>Eukaryota</taxon>
        <taxon>Metazoa</taxon>
        <taxon>Spiralia</taxon>
        <taxon>Lophotrochozoa</taxon>
        <taxon>Mollusca</taxon>
        <taxon>Gastropoda</taxon>
        <taxon>Heterobranchia</taxon>
        <taxon>Euthyneura</taxon>
        <taxon>Panpulmonata</taxon>
        <taxon>Sacoglossa</taxon>
        <taxon>Placobranchoidea</taxon>
        <taxon>Plakobranchidae</taxon>
        <taxon>Elysia</taxon>
    </lineage>
</organism>
<comment type="caution">
    <text evidence="2">The sequence shown here is derived from an EMBL/GenBank/DDBJ whole genome shotgun (WGS) entry which is preliminary data.</text>
</comment>
<dbReference type="EMBL" id="JAWDGP010006905">
    <property type="protein sequence ID" value="KAK3733224.1"/>
    <property type="molecule type" value="Genomic_DNA"/>
</dbReference>
<feature type="region of interest" description="Disordered" evidence="1">
    <location>
        <begin position="82"/>
        <end position="154"/>
    </location>
</feature>
<evidence type="ECO:0000313" key="3">
    <source>
        <dbReference type="Proteomes" id="UP001283361"/>
    </source>
</evidence>
<reference evidence="2" key="1">
    <citation type="journal article" date="2023" name="G3 (Bethesda)">
        <title>A reference genome for the long-term kleptoplast-retaining sea slug Elysia crispata morphotype clarki.</title>
        <authorList>
            <person name="Eastman K.E."/>
            <person name="Pendleton A.L."/>
            <person name="Shaikh M.A."/>
            <person name="Suttiyut T."/>
            <person name="Ogas R."/>
            <person name="Tomko P."/>
            <person name="Gavelis G."/>
            <person name="Widhalm J.R."/>
            <person name="Wisecaver J.H."/>
        </authorList>
    </citation>
    <scope>NUCLEOTIDE SEQUENCE</scope>
    <source>
        <strain evidence="2">ECLA1</strain>
    </source>
</reference>
<name>A0AAE0Y534_9GAST</name>
<feature type="compositionally biased region" description="Polar residues" evidence="1">
    <location>
        <begin position="112"/>
        <end position="127"/>
    </location>
</feature>
<feature type="compositionally biased region" description="Polar residues" evidence="1">
    <location>
        <begin position="82"/>
        <end position="99"/>
    </location>
</feature>
<keyword evidence="3" id="KW-1185">Reference proteome</keyword>
<protein>
    <submittedName>
        <fullName evidence="2">Uncharacterized protein</fullName>
    </submittedName>
</protein>
<proteinExistence type="predicted"/>
<sequence>MVALGIVSSSTHRIILGISGRQGRAAKEVEPHDEKIAFCLKLQYIVEFKPHTCMIIKRSVPSSGRFGDQPVHLVLSLIPDDQMTSTPHTVSYSPSNSEGRLSIGTDDANVPRSVQFSPTDESSSVQFSPPAPAAGESRVVSNTRDKTGKHYGAN</sequence>